<proteinExistence type="predicted"/>
<comment type="caution">
    <text evidence="1">The sequence shown here is derived from an EMBL/GenBank/DDBJ whole genome shotgun (WGS) entry which is preliminary data.</text>
</comment>
<dbReference type="Proteomes" id="UP000067448">
    <property type="component" value="Unassembled WGS sequence"/>
</dbReference>
<accession>A0A100JXK8</accession>
<reference evidence="1 2" key="2">
    <citation type="journal article" date="2016" name="Genome Announc.">
        <title>Draft Genome Sequences of Streptomyces scabiei S58, Streptomyces turgidiscabies T45, and Streptomyces acidiscabies a10, the Pathogens of Potato Common Scab, Isolated in Japan.</title>
        <authorList>
            <person name="Tomihama T."/>
            <person name="Nishi Y."/>
            <person name="Sakai M."/>
            <person name="Ikenaga M."/>
            <person name="Okubo T."/>
            <person name="Ikeda S."/>
        </authorList>
    </citation>
    <scope>NUCLEOTIDE SEQUENCE [LARGE SCALE GENOMIC DNA]</scope>
    <source>
        <strain evidence="1 2">S58</strain>
    </source>
</reference>
<evidence type="ECO:0000313" key="2">
    <source>
        <dbReference type="Proteomes" id="UP000067448"/>
    </source>
</evidence>
<reference evidence="2" key="3">
    <citation type="submission" date="2016-02" db="EMBL/GenBank/DDBJ databases">
        <title>Draft genome of pathogenic Streptomyces sp. in Japan.</title>
        <authorList>
            <person name="Tomihama T."/>
            <person name="Ikenaga M."/>
            <person name="Sakai M."/>
            <person name="Okubo T."/>
            <person name="Ikeda S."/>
        </authorList>
    </citation>
    <scope>NUCLEOTIDE SEQUENCE [LARGE SCALE GENOMIC DNA]</scope>
    <source>
        <strain evidence="2">S58</strain>
    </source>
</reference>
<dbReference type="EMBL" id="BCMM01000060">
    <property type="protein sequence ID" value="GAQ67549.1"/>
    <property type="molecule type" value="Genomic_DNA"/>
</dbReference>
<dbReference type="AlphaFoldDB" id="A0A100JXK8"/>
<organism evidence="1 2">
    <name type="scientific">Streptomyces scabiei</name>
    <dbReference type="NCBI Taxonomy" id="1930"/>
    <lineage>
        <taxon>Bacteria</taxon>
        <taxon>Bacillati</taxon>
        <taxon>Actinomycetota</taxon>
        <taxon>Actinomycetes</taxon>
        <taxon>Kitasatosporales</taxon>
        <taxon>Streptomycetaceae</taxon>
        <taxon>Streptomyces</taxon>
    </lineage>
</organism>
<reference evidence="2" key="1">
    <citation type="submission" date="2015-11" db="EMBL/GenBank/DDBJ databases">
        <authorList>
            <consortium name="Cross-ministerial Strategic Innovation Promotion Program (SIP) consortium"/>
            <person name="Tomihama T."/>
            <person name="Ikenaga M."/>
            <person name="Sakai M."/>
            <person name="Okubo T."/>
            <person name="Ikeda S."/>
        </authorList>
    </citation>
    <scope>NUCLEOTIDE SEQUENCE [LARGE SCALE GENOMIC DNA]</scope>
    <source>
        <strain evidence="2">S58</strain>
    </source>
</reference>
<gene>
    <name evidence="1" type="ORF">SsS58_08005</name>
</gene>
<protein>
    <submittedName>
        <fullName evidence="1">Uncharacterized protein</fullName>
    </submittedName>
</protein>
<sequence length="74" mass="7946">MMPPMCAVCPPDPLGTAPFGTFTLVHFRATRAAPAYEEGRVGHPENAVWFCAAHAPLAERLKECTAAEALEHLA</sequence>
<name>A0A100JXK8_STRSC</name>
<evidence type="ECO:0000313" key="1">
    <source>
        <dbReference type="EMBL" id="GAQ67549.1"/>
    </source>
</evidence>